<organism evidence="7 8">
    <name type="scientific">Priapulus caudatus</name>
    <name type="common">Priapulid worm</name>
    <dbReference type="NCBI Taxonomy" id="37621"/>
    <lineage>
        <taxon>Eukaryota</taxon>
        <taxon>Metazoa</taxon>
        <taxon>Ecdysozoa</taxon>
        <taxon>Scalidophora</taxon>
        <taxon>Priapulida</taxon>
        <taxon>Priapulimorpha</taxon>
        <taxon>Priapulimorphida</taxon>
        <taxon>Priapulidae</taxon>
        <taxon>Priapulus</taxon>
    </lineage>
</organism>
<feature type="non-terminal residue" evidence="8">
    <location>
        <position position="1"/>
    </location>
</feature>
<dbReference type="Pfam" id="PF00520">
    <property type="entry name" value="Ion_trans"/>
    <property type="match status" value="1"/>
</dbReference>
<dbReference type="InterPro" id="IPR028823">
    <property type="entry name" value="NALCN"/>
</dbReference>
<dbReference type="InterPro" id="IPR005821">
    <property type="entry name" value="Ion_trans_dom"/>
</dbReference>
<keyword evidence="3 5" id="KW-1133">Transmembrane helix</keyword>
<keyword evidence="7" id="KW-1185">Reference proteome</keyword>
<sequence length="111" mass="12810">TQKSKLPPEYKYTYGYLIIILRFFTITGKHATLKMLMLTVLVSMLKSFFIIMGMFLLILFYAFAGVIMFGCVKYGENLGRHANFATAMKAVETLFRIVTGEDWNKIMHDCM</sequence>
<dbReference type="PANTHER" id="PTHR46141:SF1">
    <property type="entry name" value="SODIUM LEAK CHANNEL NALCN"/>
    <property type="match status" value="1"/>
</dbReference>
<evidence type="ECO:0000313" key="8">
    <source>
        <dbReference type="RefSeq" id="XP_014680331.1"/>
    </source>
</evidence>
<dbReference type="PANTHER" id="PTHR46141">
    <property type="entry name" value="SODIUM LEAK CHANNEL NON-SELECTIVE PROTEIN"/>
    <property type="match status" value="1"/>
</dbReference>
<dbReference type="Proteomes" id="UP000695022">
    <property type="component" value="Unplaced"/>
</dbReference>
<evidence type="ECO:0000256" key="3">
    <source>
        <dbReference type="ARBA" id="ARBA00022989"/>
    </source>
</evidence>
<dbReference type="Gene3D" id="1.10.287.70">
    <property type="match status" value="1"/>
</dbReference>
<accession>A0ABM1F7B0</accession>
<evidence type="ECO:0000256" key="1">
    <source>
        <dbReference type="ARBA" id="ARBA00004141"/>
    </source>
</evidence>
<feature type="domain" description="Ion transport" evidence="6">
    <location>
        <begin position="18"/>
        <end position="111"/>
    </location>
</feature>
<evidence type="ECO:0000313" key="7">
    <source>
        <dbReference type="Proteomes" id="UP000695022"/>
    </source>
</evidence>
<dbReference type="GeneID" id="106820321"/>
<comment type="subcellular location">
    <subcellularLocation>
        <location evidence="1">Membrane</location>
        <topology evidence="1">Multi-pass membrane protein</topology>
    </subcellularLocation>
</comment>
<keyword evidence="4 5" id="KW-0472">Membrane</keyword>
<keyword evidence="2 5" id="KW-0812">Transmembrane</keyword>
<protein>
    <submittedName>
        <fullName evidence="8">Sodium leak channel non-selective protein-like</fullName>
    </submittedName>
</protein>
<gene>
    <name evidence="8" type="primary">LOC106820321</name>
</gene>
<name>A0ABM1F7B0_PRICU</name>
<evidence type="ECO:0000256" key="5">
    <source>
        <dbReference type="SAM" id="Phobius"/>
    </source>
</evidence>
<dbReference type="RefSeq" id="XP_014680331.1">
    <property type="nucleotide sequence ID" value="XM_014824845.1"/>
</dbReference>
<evidence type="ECO:0000259" key="6">
    <source>
        <dbReference type="Pfam" id="PF00520"/>
    </source>
</evidence>
<feature type="transmembrane region" description="Helical" evidence="5">
    <location>
        <begin position="12"/>
        <end position="28"/>
    </location>
</feature>
<evidence type="ECO:0000256" key="4">
    <source>
        <dbReference type="ARBA" id="ARBA00023136"/>
    </source>
</evidence>
<reference evidence="8" key="1">
    <citation type="submission" date="2025-08" db="UniProtKB">
        <authorList>
            <consortium name="RefSeq"/>
        </authorList>
    </citation>
    <scope>IDENTIFICATION</scope>
</reference>
<evidence type="ECO:0000256" key="2">
    <source>
        <dbReference type="ARBA" id="ARBA00022692"/>
    </source>
</evidence>
<feature type="transmembrane region" description="Helical" evidence="5">
    <location>
        <begin position="48"/>
        <end position="72"/>
    </location>
</feature>
<proteinExistence type="predicted"/>
<feature type="non-terminal residue" evidence="8">
    <location>
        <position position="111"/>
    </location>
</feature>